<evidence type="ECO:0000313" key="8">
    <source>
        <dbReference type="Proteomes" id="UP000818323"/>
    </source>
</evidence>
<dbReference type="PROSITE" id="PS01129">
    <property type="entry name" value="PSI_RLU"/>
    <property type="match status" value="1"/>
</dbReference>
<dbReference type="SUPFAM" id="SSF55120">
    <property type="entry name" value="Pseudouridine synthase"/>
    <property type="match status" value="1"/>
</dbReference>
<protein>
    <recommendedName>
        <fullName evidence="5">Pseudouridine synthase</fullName>
        <ecNumber evidence="5">5.4.99.-</ecNumber>
    </recommendedName>
</protein>
<dbReference type="Gene3D" id="3.10.290.10">
    <property type="entry name" value="RNA-binding S4 domain"/>
    <property type="match status" value="1"/>
</dbReference>
<evidence type="ECO:0000256" key="1">
    <source>
        <dbReference type="ARBA" id="ARBA00010876"/>
    </source>
</evidence>
<evidence type="ECO:0000259" key="6">
    <source>
        <dbReference type="SMART" id="SM00363"/>
    </source>
</evidence>
<evidence type="ECO:0000256" key="2">
    <source>
        <dbReference type="ARBA" id="ARBA00023235"/>
    </source>
</evidence>
<dbReference type="InterPro" id="IPR006145">
    <property type="entry name" value="PsdUridine_synth_RsuA/RluA"/>
</dbReference>
<dbReference type="CDD" id="cd02869">
    <property type="entry name" value="PseudoU_synth_RluA_like"/>
    <property type="match status" value="1"/>
</dbReference>
<dbReference type="PANTHER" id="PTHR21600">
    <property type="entry name" value="MITOCHONDRIAL RNA PSEUDOURIDINE SYNTHASE"/>
    <property type="match status" value="1"/>
</dbReference>
<reference evidence="7 8" key="1">
    <citation type="submission" date="2020-01" db="EMBL/GenBank/DDBJ databases">
        <title>Microvirga sp. nov., an arsenate reduction bacterium isolated from Tibet hotspring sediments.</title>
        <authorList>
            <person name="Yuan C.-G."/>
        </authorList>
    </citation>
    <scope>NUCLEOTIDE SEQUENCE [LARGE SCALE GENOMIC DNA]</scope>
    <source>
        <strain evidence="7 8">SYSU G3D203</strain>
    </source>
</reference>
<dbReference type="CDD" id="cd00165">
    <property type="entry name" value="S4"/>
    <property type="match status" value="1"/>
</dbReference>
<evidence type="ECO:0000256" key="5">
    <source>
        <dbReference type="RuleBase" id="RU362028"/>
    </source>
</evidence>
<evidence type="ECO:0000313" key="7">
    <source>
        <dbReference type="EMBL" id="NBJ25746.1"/>
    </source>
</evidence>
<keyword evidence="4" id="KW-0694">RNA-binding</keyword>
<dbReference type="PANTHER" id="PTHR21600:SF44">
    <property type="entry name" value="RIBOSOMAL LARGE SUBUNIT PSEUDOURIDINE SYNTHASE D"/>
    <property type="match status" value="1"/>
</dbReference>
<organism evidence="7 8">
    <name type="scientific">Microvirga arsenatis</name>
    <dbReference type="NCBI Taxonomy" id="2692265"/>
    <lineage>
        <taxon>Bacteria</taxon>
        <taxon>Pseudomonadati</taxon>
        <taxon>Pseudomonadota</taxon>
        <taxon>Alphaproteobacteria</taxon>
        <taxon>Hyphomicrobiales</taxon>
        <taxon>Methylobacteriaceae</taxon>
        <taxon>Microvirga</taxon>
    </lineage>
</organism>
<proteinExistence type="inferred from homology"/>
<comment type="catalytic activity">
    <reaction evidence="3">
        <text>uridine(1911/1915/1917) in 23S rRNA = pseudouridine(1911/1915/1917) in 23S rRNA</text>
        <dbReference type="Rhea" id="RHEA:42524"/>
        <dbReference type="Rhea" id="RHEA-COMP:10097"/>
        <dbReference type="Rhea" id="RHEA-COMP:10098"/>
        <dbReference type="ChEBI" id="CHEBI:65314"/>
        <dbReference type="ChEBI" id="CHEBI:65315"/>
        <dbReference type="EC" id="5.4.99.23"/>
    </reaction>
</comment>
<dbReference type="NCBIfam" id="TIGR00005">
    <property type="entry name" value="rluA_subfam"/>
    <property type="match status" value="1"/>
</dbReference>
<comment type="caution">
    <text evidence="7">The sequence shown here is derived from an EMBL/GenBank/DDBJ whole genome shotgun (WGS) entry which is preliminary data.</text>
</comment>
<dbReference type="Proteomes" id="UP000818323">
    <property type="component" value="Unassembled WGS sequence"/>
</dbReference>
<dbReference type="Pfam" id="PF01479">
    <property type="entry name" value="S4"/>
    <property type="match status" value="1"/>
</dbReference>
<dbReference type="SUPFAM" id="SSF55174">
    <property type="entry name" value="Alpha-L RNA-binding motif"/>
    <property type="match status" value="1"/>
</dbReference>
<dbReference type="InterPro" id="IPR020103">
    <property type="entry name" value="PsdUridine_synth_cat_dom_sf"/>
</dbReference>
<dbReference type="InterPro" id="IPR036986">
    <property type="entry name" value="S4_RNA-bd_sf"/>
</dbReference>
<dbReference type="PROSITE" id="PS50889">
    <property type="entry name" value="S4"/>
    <property type="match status" value="1"/>
</dbReference>
<dbReference type="InterPro" id="IPR050188">
    <property type="entry name" value="RluA_PseudoU_synthase"/>
</dbReference>
<dbReference type="EMBL" id="JAAAXJ010000008">
    <property type="protein sequence ID" value="NBJ25746.1"/>
    <property type="molecule type" value="Genomic_DNA"/>
</dbReference>
<dbReference type="SMART" id="SM00363">
    <property type="entry name" value="S4"/>
    <property type="match status" value="1"/>
</dbReference>
<evidence type="ECO:0000256" key="3">
    <source>
        <dbReference type="ARBA" id="ARBA00036882"/>
    </source>
</evidence>
<sequence length="332" mass="35327">MNDATRQEWIVDEDGAGERLDRVLARLQGSLSRSRLQALIRDGQVTLDGAPVLDPNRKVPGGARLALTVPPPAPAEPAGEAMALAVVHEDEDVIVIDKPAGLVVHPAAGHDSGTLVNALIAHCGESLSGIGGVKRPGIVHRLDKDTSGLLVVAKNDLAHQALAAQFADHGRTGPLERAYLAIAWGVPGRRRGTVEAALARSTHNREKIVVVGEDRGRYAITHYEVLEDLPPAQPLASLVRCELETGRTHQIRVHMAHLGHPLLGDAAYGSGFKTKANRLSAEAREALSTLSRQALHAAVLGFEHPRSGKLLRFESPLPPDMAALLMALRGGV</sequence>
<name>A0ABW9Z444_9HYPH</name>
<comment type="catalytic activity">
    <reaction evidence="5">
        <text>a uridine in RNA = a pseudouridine in RNA</text>
        <dbReference type="Rhea" id="RHEA:48348"/>
        <dbReference type="Rhea" id="RHEA-COMP:12068"/>
        <dbReference type="Rhea" id="RHEA-COMP:12069"/>
        <dbReference type="ChEBI" id="CHEBI:65314"/>
        <dbReference type="ChEBI" id="CHEBI:65315"/>
    </reaction>
</comment>
<evidence type="ECO:0000256" key="4">
    <source>
        <dbReference type="PROSITE-ProRule" id="PRU00182"/>
    </source>
</evidence>
<comment type="function">
    <text evidence="5">Responsible for synthesis of pseudouridine from uracil.</text>
</comment>
<dbReference type="Pfam" id="PF00849">
    <property type="entry name" value="PseudoU_synth_2"/>
    <property type="match status" value="1"/>
</dbReference>
<dbReference type="InterPro" id="IPR002942">
    <property type="entry name" value="S4_RNA-bd"/>
</dbReference>
<dbReference type="RefSeq" id="WP_161725432.1">
    <property type="nucleotide sequence ID" value="NZ_JAAAXI010000019.1"/>
</dbReference>
<accession>A0ABW9Z444</accession>
<comment type="similarity">
    <text evidence="1 5">Belongs to the pseudouridine synthase RluA family.</text>
</comment>
<gene>
    <name evidence="7" type="ORF">GR303_15420</name>
</gene>
<dbReference type="InterPro" id="IPR006224">
    <property type="entry name" value="PsdUridine_synth_RluA-like_CS"/>
</dbReference>
<dbReference type="InterPro" id="IPR006225">
    <property type="entry name" value="PsdUridine_synth_RluC/D"/>
</dbReference>
<dbReference type="EC" id="5.4.99.-" evidence="5"/>
<keyword evidence="2 5" id="KW-0413">Isomerase</keyword>
<dbReference type="Gene3D" id="3.30.2350.10">
    <property type="entry name" value="Pseudouridine synthase"/>
    <property type="match status" value="1"/>
</dbReference>
<keyword evidence="8" id="KW-1185">Reference proteome</keyword>
<feature type="domain" description="RNA-binding S4" evidence="6">
    <location>
        <begin position="18"/>
        <end position="76"/>
    </location>
</feature>